<evidence type="ECO:0000313" key="8">
    <source>
        <dbReference type="EMBL" id="CAL8094721.1"/>
    </source>
</evidence>
<keyword evidence="2" id="KW-0719">Serine esterase</keyword>
<dbReference type="PANTHER" id="PTHR43142:SF1">
    <property type="entry name" value="CARBOXYLIC ESTER HYDROLASE"/>
    <property type="match status" value="1"/>
</dbReference>
<keyword evidence="6" id="KW-0472">Membrane</keyword>
<evidence type="ECO:0000256" key="3">
    <source>
        <dbReference type="ARBA" id="ARBA00022801"/>
    </source>
</evidence>
<dbReference type="PROSITE" id="PS00122">
    <property type="entry name" value="CARBOXYLESTERASE_B_1"/>
    <property type="match status" value="1"/>
</dbReference>
<accession>A0ABP1QDE0</accession>
<dbReference type="PROSITE" id="PS00941">
    <property type="entry name" value="CARBOXYLESTERASE_B_2"/>
    <property type="match status" value="1"/>
</dbReference>
<evidence type="ECO:0000256" key="6">
    <source>
        <dbReference type="SAM" id="Phobius"/>
    </source>
</evidence>
<reference evidence="8 9" key="1">
    <citation type="submission" date="2024-08" db="EMBL/GenBank/DDBJ databases">
        <authorList>
            <person name="Cucini C."/>
            <person name="Frati F."/>
        </authorList>
    </citation>
    <scope>NUCLEOTIDE SEQUENCE [LARGE SCALE GENOMIC DNA]</scope>
</reference>
<dbReference type="InterPro" id="IPR019819">
    <property type="entry name" value="Carboxylesterase_B_CS"/>
</dbReference>
<dbReference type="InterPro" id="IPR019826">
    <property type="entry name" value="Carboxylesterase_B_AS"/>
</dbReference>
<evidence type="ECO:0000256" key="2">
    <source>
        <dbReference type="ARBA" id="ARBA00022487"/>
    </source>
</evidence>
<dbReference type="Proteomes" id="UP001642540">
    <property type="component" value="Unassembled WGS sequence"/>
</dbReference>
<comment type="caution">
    <text evidence="8">The sequence shown here is derived from an EMBL/GenBank/DDBJ whole genome shotgun (WGS) entry which is preliminary data.</text>
</comment>
<evidence type="ECO:0000256" key="1">
    <source>
        <dbReference type="ARBA" id="ARBA00005964"/>
    </source>
</evidence>
<proteinExistence type="inferred from homology"/>
<evidence type="ECO:0000313" key="9">
    <source>
        <dbReference type="Proteomes" id="UP001642540"/>
    </source>
</evidence>
<evidence type="ECO:0000259" key="7">
    <source>
        <dbReference type="Pfam" id="PF00135"/>
    </source>
</evidence>
<evidence type="ECO:0000256" key="5">
    <source>
        <dbReference type="RuleBase" id="RU361235"/>
    </source>
</evidence>
<dbReference type="InterPro" id="IPR029058">
    <property type="entry name" value="AB_hydrolase_fold"/>
</dbReference>
<comment type="similarity">
    <text evidence="1 5">Belongs to the type-B carboxylesterase/lipase family.</text>
</comment>
<protein>
    <recommendedName>
        <fullName evidence="5">Carboxylic ester hydrolase</fullName>
        <ecNumber evidence="5">3.1.1.-</ecNumber>
    </recommendedName>
</protein>
<dbReference type="Pfam" id="PF00135">
    <property type="entry name" value="COesterase"/>
    <property type="match status" value="1"/>
</dbReference>
<dbReference type="EMBL" id="CAXLJM020000027">
    <property type="protein sequence ID" value="CAL8094721.1"/>
    <property type="molecule type" value="Genomic_DNA"/>
</dbReference>
<dbReference type="InterPro" id="IPR002018">
    <property type="entry name" value="CarbesteraseB"/>
</dbReference>
<name>A0ABP1QDE0_9HEXA</name>
<keyword evidence="4" id="KW-0325">Glycoprotein</keyword>
<dbReference type="Gene3D" id="3.40.50.1820">
    <property type="entry name" value="alpha/beta hydrolase"/>
    <property type="match status" value="1"/>
</dbReference>
<dbReference type="EC" id="3.1.1.-" evidence="5"/>
<organism evidence="8 9">
    <name type="scientific">Orchesella dallaii</name>
    <dbReference type="NCBI Taxonomy" id="48710"/>
    <lineage>
        <taxon>Eukaryota</taxon>
        <taxon>Metazoa</taxon>
        <taxon>Ecdysozoa</taxon>
        <taxon>Arthropoda</taxon>
        <taxon>Hexapoda</taxon>
        <taxon>Collembola</taxon>
        <taxon>Entomobryomorpha</taxon>
        <taxon>Entomobryoidea</taxon>
        <taxon>Orchesellidae</taxon>
        <taxon>Orchesellinae</taxon>
        <taxon>Orchesella</taxon>
    </lineage>
</organism>
<feature type="domain" description="Carboxylesterase type B" evidence="7">
    <location>
        <begin position="121"/>
        <end position="629"/>
    </location>
</feature>
<keyword evidence="6" id="KW-1133">Transmembrane helix</keyword>
<dbReference type="PANTHER" id="PTHR43142">
    <property type="entry name" value="CARBOXYLIC ESTER HYDROLASE"/>
    <property type="match status" value="1"/>
</dbReference>
<evidence type="ECO:0000256" key="4">
    <source>
        <dbReference type="ARBA" id="ARBA00023180"/>
    </source>
</evidence>
<gene>
    <name evidence="8" type="ORF">ODALV1_LOCUS8868</name>
</gene>
<dbReference type="SUPFAM" id="SSF53474">
    <property type="entry name" value="alpha/beta-Hydrolases"/>
    <property type="match status" value="1"/>
</dbReference>
<keyword evidence="6" id="KW-0812">Transmembrane</keyword>
<feature type="transmembrane region" description="Helical" evidence="6">
    <location>
        <begin position="20"/>
        <end position="45"/>
    </location>
</feature>
<keyword evidence="9" id="KW-1185">Reference proteome</keyword>
<sequence>MNRIFCSTEEKKFAILIQNFKVICEIMFFYVISLLCTAVPCAHVINTEGSSLAPASSDFVPYIHASPIDASSVVVTENRSLSGRAFLPTGKKKFSINQLNTPVQDEPVLTRETSNLLDNPNPIISIKDGYLRGFLMQTITSRPFAAFQSIPFAFALRFQAPRKNFPWTGIRDAIEPSPQCIQADYIKQYLVHGQEDCLYLNVYTPEIPKYSQKERLPVMVFIHGGGFFFGSSSIYGPAYLLDQDIVLVSVNYRLGALGFLSTGDEESPGNNGLKDQALALKWVQENIAAFGGDPNSVTIFGESAGASSVHFHFMSPLSRGLFHRGISQSGCATCFWSIDEQAQETAKRFGSLLNCNGTSKEMISCLRTKEATQLASTHLYFLEWLMYPVVVFGPVVEPAHAGAFLSEQPEELYKQNKVAKVPWISGYNSDEGAVNIAVLFLNNKTTLQLNNEWEKYGPVFLSMKNSGSDYLEAVKKVREYYLGDKEISFNNRKLAVDMFGDRYSVSCGLKAMRYHSIHTGQPVYAYHLSFNGKYSIVQLLGQNSQDWGASHLNDLVYQFNNTVYYPELKLEDEEYKLSKIMNDMWSNFATHGQPYLSIPGHNKDIWEPIDQSENLDSPLKFLDLTLKPKMIPDPFIERDRFWRELELLE</sequence>
<keyword evidence="3 5" id="KW-0378">Hydrolase</keyword>